<feature type="region of interest" description="Disordered" evidence="1">
    <location>
        <begin position="1"/>
        <end position="235"/>
    </location>
</feature>
<name>A0A6A5Z9V4_9PLEO</name>
<sequence length="987" mass="108695">MAPSPPKSAPQPFEQTWHETDTRAFDPASLLMSRAPRAWDRKVQTKRSRDGKEKKVYRRYGLRSQPGNGASGEDEQEELQDPHSRATKKLRVRSDDTDELVAPAKTKTHASKGTRFDRRKSVLPRKRIATRRRTLEAVDEDQDIEEDTPDRAEHGEDSVKDLDSRVQDEMAISRRRSSRRNTSTFTFTVQKPRDAARRKSTGYLTGEPVLKSLPEMKTRERAKSPKALGSAPMPAPIKKQVAKVMVCIPSPRARNAVSADPPVPPVRSTPSVLVYDSDVGAPGDAMELETNEFEESSILLMEGELDRIGGSVELMTTLASRSVAGEASEENPVFDQQASLQDAITQDAQSQLDVIDAQDAEMSDITLDIFGSSPQTHEVTVDIEKGVESELPIEDVTATEESLQLEIQQEVEMLKPEDERRALGSPLNTPVRLQEEDEVEQEVAHTPHQDILIRNADEMIQSHEQKVQHEEENASNTGDSYELVQTSSPKDEQAQTASKESISYPEDIPEISADDIAAGLTLDLSLSLHSISPSRQLRSSPPPTPVSPPDDVTMTMPLDDDTALLKDFLTRAAQSKANKAAVVHRRESLQNRRDSGVVRHALASPRKVLEDKDPNSPSKYDNDVTLDLSQTLTLNMGQQLPLSPSADQVMGEDEDDTKSLKSSRRSTRPRKSRLPAYTSGQQQPQGPTNISVRRADGGEPIVLKKTEAQELGLLTRNNTRKNKQGALAVNMRLLKMKAEAKGITFDDAIPDPDPEPKAGKKNVQWDTTLAYFQEDTGGLTRTGRDAERRSLETPDELSMSITTSLSKSKSRISKVKGASSTPKTRRVRGLGASNGTPGKGLLAPAYLLPDEVADEKEKEEPEPQKLPKASSKVKKMNAAPTTTTLEPLSVTAPKETKLPAFDVAPANIEPTKASQSVKERKSKLATPKKLKLPQTVSLAPNVPSEGKENQQLLLSPPKKKKGLQLPQVIVPPVMDSGLPRRRPTRKL</sequence>
<feature type="compositionally biased region" description="Basic residues" evidence="1">
    <location>
        <begin position="121"/>
        <end position="132"/>
    </location>
</feature>
<reference evidence="2" key="1">
    <citation type="journal article" date="2020" name="Stud. Mycol.">
        <title>101 Dothideomycetes genomes: a test case for predicting lifestyles and emergence of pathogens.</title>
        <authorList>
            <person name="Haridas S."/>
            <person name="Albert R."/>
            <person name="Binder M."/>
            <person name="Bloem J."/>
            <person name="Labutti K."/>
            <person name="Salamov A."/>
            <person name="Andreopoulos B."/>
            <person name="Baker S."/>
            <person name="Barry K."/>
            <person name="Bills G."/>
            <person name="Bluhm B."/>
            <person name="Cannon C."/>
            <person name="Castanera R."/>
            <person name="Culley D."/>
            <person name="Daum C."/>
            <person name="Ezra D."/>
            <person name="Gonzalez J."/>
            <person name="Henrissat B."/>
            <person name="Kuo A."/>
            <person name="Liang C."/>
            <person name="Lipzen A."/>
            <person name="Lutzoni F."/>
            <person name="Magnuson J."/>
            <person name="Mondo S."/>
            <person name="Nolan M."/>
            <person name="Ohm R."/>
            <person name="Pangilinan J."/>
            <person name="Park H.-J."/>
            <person name="Ramirez L."/>
            <person name="Alfaro M."/>
            <person name="Sun H."/>
            <person name="Tritt A."/>
            <person name="Yoshinaga Y."/>
            <person name="Zwiers L.-H."/>
            <person name="Turgeon B."/>
            <person name="Goodwin S."/>
            <person name="Spatafora J."/>
            <person name="Crous P."/>
            <person name="Grigoriev I."/>
        </authorList>
    </citation>
    <scope>NUCLEOTIDE SEQUENCE</scope>
    <source>
        <strain evidence="2">CBS 627.86</strain>
    </source>
</reference>
<dbReference type="EMBL" id="ML977321">
    <property type="protein sequence ID" value="KAF2116240.1"/>
    <property type="molecule type" value="Genomic_DNA"/>
</dbReference>
<protein>
    <submittedName>
        <fullName evidence="2">Uncharacterized protein</fullName>
    </submittedName>
</protein>
<dbReference type="OrthoDB" id="4207369at2759"/>
<keyword evidence="3" id="KW-1185">Reference proteome</keyword>
<feature type="region of interest" description="Disordered" evidence="1">
    <location>
        <begin position="416"/>
        <end position="510"/>
    </location>
</feature>
<feature type="compositionally biased region" description="Basic and acidic residues" evidence="1">
    <location>
        <begin position="455"/>
        <end position="472"/>
    </location>
</feature>
<feature type="region of interest" description="Disordered" evidence="1">
    <location>
        <begin position="641"/>
        <end position="699"/>
    </location>
</feature>
<feature type="region of interest" description="Disordered" evidence="1">
    <location>
        <begin position="533"/>
        <end position="557"/>
    </location>
</feature>
<accession>A0A6A5Z9V4</accession>
<proteinExistence type="predicted"/>
<dbReference type="Proteomes" id="UP000799770">
    <property type="component" value="Unassembled WGS sequence"/>
</dbReference>
<feature type="compositionally biased region" description="Basic residues" evidence="1">
    <location>
        <begin position="920"/>
        <end position="931"/>
    </location>
</feature>
<feature type="compositionally biased region" description="Basic and acidic residues" evidence="1">
    <location>
        <begin position="37"/>
        <end position="54"/>
    </location>
</feature>
<feature type="compositionally biased region" description="Basic and acidic residues" evidence="1">
    <location>
        <begin position="584"/>
        <end position="597"/>
    </location>
</feature>
<feature type="compositionally biased region" description="Basic and acidic residues" evidence="1">
    <location>
        <begin position="214"/>
        <end position="223"/>
    </location>
</feature>
<feature type="compositionally biased region" description="Polar residues" evidence="1">
    <location>
        <begin position="678"/>
        <end position="691"/>
    </location>
</feature>
<evidence type="ECO:0000313" key="3">
    <source>
        <dbReference type="Proteomes" id="UP000799770"/>
    </source>
</evidence>
<feature type="compositionally biased region" description="Basic and acidic residues" evidence="1">
    <location>
        <begin position="855"/>
        <end position="865"/>
    </location>
</feature>
<evidence type="ECO:0000256" key="1">
    <source>
        <dbReference type="SAM" id="MobiDB-lite"/>
    </source>
</evidence>
<gene>
    <name evidence="2" type="ORF">BDV96DRAFT_645575</name>
</gene>
<dbReference type="AlphaFoldDB" id="A0A6A5Z9V4"/>
<feature type="compositionally biased region" description="Polar residues" evidence="1">
    <location>
        <begin position="474"/>
        <end position="501"/>
    </location>
</feature>
<feature type="compositionally biased region" description="Basic residues" evidence="1">
    <location>
        <begin position="661"/>
        <end position="673"/>
    </location>
</feature>
<feature type="region of interest" description="Disordered" evidence="1">
    <location>
        <begin position="745"/>
        <end position="987"/>
    </location>
</feature>
<feature type="region of interest" description="Disordered" evidence="1">
    <location>
        <begin position="576"/>
        <end position="623"/>
    </location>
</feature>
<feature type="compositionally biased region" description="Acidic residues" evidence="1">
    <location>
        <begin position="137"/>
        <end position="148"/>
    </location>
</feature>
<evidence type="ECO:0000313" key="2">
    <source>
        <dbReference type="EMBL" id="KAF2116240.1"/>
    </source>
</evidence>
<feature type="compositionally biased region" description="Basic and acidic residues" evidence="1">
    <location>
        <begin position="782"/>
        <end position="792"/>
    </location>
</feature>
<feature type="compositionally biased region" description="Basic and acidic residues" evidence="1">
    <location>
        <begin position="149"/>
        <end position="172"/>
    </location>
</feature>
<organism evidence="2 3">
    <name type="scientific">Lophiotrema nucula</name>
    <dbReference type="NCBI Taxonomy" id="690887"/>
    <lineage>
        <taxon>Eukaryota</taxon>
        <taxon>Fungi</taxon>
        <taxon>Dikarya</taxon>
        <taxon>Ascomycota</taxon>
        <taxon>Pezizomycotina</taxon>
        <taxon>Dothideomycetes</taxon>
        <taxon>Pleosporomycetidae</taxon>
        <taxon>Pleosporales</taxon>
        <taxon>Lophiotremataceae</taxon>
        <taxon>Lophiotrema</taxon>
    </lineage>
</organism>